<accession>S4XX74</accession>
<dbReference type="KEGG" id="scu:SCE1572_12275"/>
<proteinExistence type="predicted"/>
<evidence type="ECO:0000313" key="2">
    <source>
        <dbReference type="Proteomes" id="UP000014803"/>
    </source>
</evidence>
<name>S4XX74_SORCE</name>
<dbReference type="HOGENOM" id="CLU_1766812_0_0_7"/>
<evidence type="ECO:0000313" key="1">
    <source>
        <dbReference type="EMBL" id="AGP35223.1"/>
    </source>
</evidence>
<dbReference type="Proteomes" id="UP000014803">
    <property type="component" value="Chromosome"/>
</dbReference>
<gene>
    <name evidence="1" type="ORF">SCE1572_12275</name>
</gene>
<dbReference type="EMBL" id="CP003969">
    <property type="protein sequence ID" value="AGP35223.1"/>
    <property type="molecule type" value="Genomic_DNA"/>
</dbReference>
<organism evidence="1 2">
    <name type="scientific">Sorangium cellulosum So0157-2</name>
    <dbReference type="NCBI Taxonomy" id="1254432"/>
    <lineage>
        <taxon>Bacteria</taxon>
        <taxon>Pseudomonadati</taxon>
        <taxon>Myxococcota</taxon>
        <taxon>Polyangia</taxon>
        <taxon>Polyangiales</taxon>
        <taxon>Polyangiaceae</taxon>
        <taxon>Sorangium</taxon>
    </lineage>
</organism>
<sequence length="147" mass="16470">MAMGVIAALAVLLPAFILVSLRVISRRTRRGVAASRGLRRAFCRPFDRGAEGQLRKGWLGAALKAPPCAAFLAALMLPSIRCRAEREAFFYQHRNNPRCLYHEQCLSMNCPPPRGVFCHWHEEEYNGVCVCQRYGLQRSDLVDAGPP</sequence>
<protein>
    <submittedName>
        <fullName evidence="1">Uncharacterized protein</fullName>
    </submittedName>
</protein>
<dbReference type="STRING" id="1254432.SCE1572_12275"/>
<dbReference type="AlphaFoldDB" id="S4XX74"/>
<reference evidence="1 2" key="1">
    <citation type="journal article" date="2013" name="Sci. Rep.">
        <title>Extraordinary expansion of a Sorangium cellulosum genome from an alkaline milieu.</title>
        <authorList>
            <person name="Han K."/>
            <person name="Li Z.F."/>
            <person name="Peng R."/>
            <person name="Zhu L.P."/>
            <person name="Zhou T."/>
            <person name="Wang L.G."/>
            <person name="Li S.G."/>
            <person name="Zhang X.B."/>
            <person name="Hu W."/>
            <person name="Wu Z.H."/>
            <person name="Qin N."/>
            <person name="Li Y.Z."/>
        </authorList>
    </citation>
    <scope>NUCLEOTIDE SEQUENCE [LARGE SCALE GENOMIC DNA]</scope>
    <source>
        <strain evidence="1 2">So0157-2</strain>
    </source>
</reference>